<dbReference type="GO" id="GO:0000028">
    <property type="term" value="P:ribosomal small subunit assembly"/>
    <property type="evidence" value="ECO:0007669"/>
    <property type="project" value="TreeGrafter"/>
</dbReference>
<feature type="domain" description="Ribosome maturation factor RimP C-terminal" evidence="5">
    <location>
        <begin position="76"/>
        <end position="142"/>
    </location>
</feature>
<reference evidence="6 7" key="1">
    <citation type="submission" date="2016-11" db="EMBL/GenBank/DDBJ databases">
        <authorList>
            <person name="Jaros S."/>
            <person name="Januszkiewicz K."/>
            <person name="Wedrychowicz H."/>
        </authorList>
    </citation>
    <scope>NUCLEOTIDE SEQUENCE [LARGE SCALE GENOMIC DNA]</scope>
    <source>
        <strain evidence="6 7">DSM 18899</strain>
    </source>
</reference>
<dbReference type="SUPFAM" id="SSF75420">
    <property type="entry name" value="YhbC-like, N-terminal domain"/>
    <property type="match status" value="1"/>
</dbReference>
<dbReference type="AlphaFoldDB" id="A0A1K2HBE1"/>
<feature type="domain" description="Ribosome maturation factor RimP N-terminal" evidence="4">
    <location>
        <begin position="8"/>
        <end position="73"/>
    </location>
</feature>
<comment type="similarity">
    <text evidence="3">Belongs to the RimP family.</text>
</comment>
<evidence type="ECO:0000259" key="5">
    <source>
        <dbReference type="Pfam" id="PF17384"/>
    </source>
</evidence>
<accession>A0A1K2HBE1</accession>
<name>A0A1K2HBE1_9NEIS</name>
<dbReference type="SUPFAM" id="SSF74942">
    <property type="entry name" value="YhbC-like, C-terminal domain"/>
    <property type="match status" value="1"/>
</dbReference>
<evidence type="ECO:0000313" key="7">
    <source>
        <dbReference type="Proteomes" id="UP000186513"/>
    </source>
</evidence>
<dbReference type="GO" id="GO:0006412">
    <property type="term" value="P:translation"/>
    <property type="evidence" value="ECO:0007669"/>
    <property type="project" value="TreeGrafter"/>
</dbReference>
<dbReference type="InterPro" id="IPR028998">
    <property type="entry name" value="RimP_C"/>
</dbReference>
<evidence type="ECO:0000259" key="4">
    <source>
        <dbReference type="Pfam" id="PF02576"/>
    </source>
</evidence>
<keyword evidence="1 3" id="KW-0963">Cytoplasm</keyword>
<comment type="function">
    <text evidence="3">Required for maturation of 30S ribosomal subunits.</text>
</comment>
<dbReference type="RefSeq" id="WP_072427651.1">
    <property type="nucleotide sequence ID" value="NZ_FPKR01000004.1"/>
</dbReference>
<dbReference type="STRING" id="1121279.SAMN02745887_01115"/>
<evidence type="ECO:0000256" key="1">
    <source>
        <dbReference type="ARBA" id="ARBA00022490"/>
    </source>
</evidence>
<gene>
    <name evidence="3" type="primary">rimP</name>
    <name evidence="6" type="ORF">SAMN02745887_01115</name>
</gene>
<keyword evidence="7" id="KW-1185">Reference proteome</keyword>
<dbReference type="Pfam" id="PF02576">
    <property type="entry name" value="RimP_N"/>
    <property type="match status" value="1"/>
</dbReference>
<dbReference type="NCBIfam" id="NF000929">
    <property type="entry name" value="PRK00092.2-1"/>
    <property type="match status" value="1"/>
</dbReference>
<dbReference type="Gene3D" id="3.30.300.70">
    <property type="entry name" value="RimP-like superfamily, N-terminal"/>
    <property type="match status" value="1"/>
</dbReference>
<evidence type="ECO:0000256" key="3">
    <source>
        <dbReference type="HAMAP-Rule" id="MF_01077"/>
    </source>
</evidence>
<dbReference type="HAMAP" id="MF_01077">
    <property type="entry name" value="RimP"/>
    <property type="match status" value="1"/>
</dbReference>
<dbReference type="CDD" id="cd01734">
    <property type="entry name" value="YlxS_C"/>
    <property type="match status" value="1"/>
</dbReference>
<proteinExistence type="inferred from homology"/>
<dbReference type="Pfam" id="PF17384">
    <property type="entry name" value="DUF150_C"/>
    <property type="match status" value="1"/>
</dbReference>
<dbReference type="InterPro" id="IPR036847">
    <property type="entry name" value="RimP_C_sf"/>
</dbReference>
<dbReference type="EMBL" id="FPKR01000004">
    <property type="protein sequence ID" value="SFZ74120.1"/>
    <property type="molecule type" value="Genomic_DNA"/>
</dbReference>
<comment type="subcellular location">
    <subcellularLocation>
        <location evidence="3">Cytoplasm</location>
    </subcellularLocation>
</comment>
<dbReference type="OrthoDB" id="9805006at2"/>
<keyword evidence="2 3" id="KW-0690">Ribosome biogenesis</keyword>
<dbReference type="Gene3D" id="2.30.30.180">
    <property type="entry name" value="Ribosome maturation factor RimP, C-terminal domain"/>
    <property type="match status" value="1"/>
</dbReference>
<evidence type="ECO:0000256" key="2">
    <source>
        <dbReference type="ARBA" id="ARBA00022517"/>
    </source>
</evidence>
<dbReference type="InterPro" id="IPR003728">
    <property type="entry name" value="Ribosome_maturation_RimP"/>
</dbReference>
<organism evidence="6 7">
    <name type="scientific">Chitinimonas taiwanensis DSM 18899</name>
    <dbReference type="NCBI Taxonomy" id="1121279"/>
    <lineage>
        <taxon>Bacteria</taxon>
        <taxon>Pseudomonadati</taxon>
        <taxon>Pseudomonadota</taxon>
        <taxon>Betaproteobacteria</taxon>
        <taxon>Neisseriales</taxon>
        <taxon>Chitinibacteraceae</taxon>
        <taxon>Chitinimonas</taxon>
    </lineage>
</organism>
<protein>
    <recommendedName>
        <fullName evidence="3">Ribosome maturation factor RimP</fullName>
    </recommendedName>
</protein>
<evidence type="ECO:0000313" key="6">
    <source>
        <dbReference type="EMBL" id="SFZ74120.1"/>
    </source>
</evidence>
<dbReference type="GO" id="GO:0005829">
    <property type="term" value="C:cytosol"/>
    <property type="evidence" value="ECO:0007669"/>
    <property type="project" value="TreeGrafter"/>
</dbReference>
<dbReference type="PANTHER" id="PTHR33867:SF1">
    <property type="entry name" value="RIBOSOME MATURATION FACTOR RIMP"/>
    <property type="match status" value="1"/>
</dbReference>
<sequence length="142" mass="15622">MDLQHFLDTTLAGLGYELVDFELARNGLMRVFIDKEGGITLDDCVAVSNHLSRVFLVENVDYDRLEISSPGLDRPLKKEVDFVRFAGQQVKIKLRLPLDGKKSVQGELKGIADGAVLVALSAEQTVAVPLTQIDKAKLVPVF</sequence>
<dbReference type="InterPro" id="IPR028989">
    <property type="entry name" value="RimP_N"/>
</dbReference>
<dbReference type="PANTHER" id="PTHR33867">
    <property type="entry name" value="RIBOSOME MATURATION FACTOR RIMP"/>
    <property type="match status" value="1"/>
</dbReference>
<dbReference type="Proteomes" id="UP000186513">
    <property type="component" value="Unassembled WGS sequence"/>
</dbReference>
<dbReference type="InterPro" id="IPR035956">
    <property type="entry name" value="RimP_N_sf"/>
</dbReference>